<keyword evidence="4" id="KW-1185">Reference proteome</keyword>
<protein>
    <recommendedName>
        <fullName evidence="2">Importin N-terminal domain-containing protein</fullName>
    </recommendedName>
</protein>
<dbReference type="Proteomes" id="UP000001064">
    <property type="component" value="Unassembled WGS sequence"/>
</dbReference>
<evidence type="ECO:0000259" key="2">
    <source>
        <dbReference type="Pfam" id="PF03810"/>
    </source>
</evidence>
<dbReference type="FunCoup" id="F0ZE77">
    <property type="interactions" value="113"/>
</dbReference>
<name>F0ZE77_DICPU</name>
<dbReference type="STRING" id="5786.F0ZE77"/>
<dbReference type="OMA" id="YLSACCR"/>
<dbReference type="InterPro" id="IPR051345">
    <property type="entry name" value="Importin_beta-like_NTR"/>
</dbReference>
<evidence type="ECO:0000313" key="4">
    <source>
        <dbReference type="Proteomes" id="UP000001064"/>
    </source>
</evidence>
<dbReference type="InterPro" id="IPR001494">
    <property type="entry name" value="Importin-beta_N"/>
</dbReference>
<dbReference type="VEuPathDB" id="AmoebaDB:DICPUDRAFT_149595"/>
<dbReference type="eggNOG" id="KOG2081">
    <property type="taxonomic scope" value="Eukaryota"/>
</dbReference>
<dbReference type="GO" id="GO:0006606">
    <property type="term" value="P:protein import into nucleus"/>
    <property type="evidence" value="ECO:0000318"/>
    <property type="project" value="GO_Central"/>
</dbReference>
<dbReference type="InterPro" id="IPR016024">
    <property type="entry name" value="ARM-type_fold"/>
</dbReference>
<organism evidence="3 4">
    <name type="scientific">Dictyostelium purpureum</name>
    <name type="common">Slime mold</name>
    <dbReference type="NCBI Taxonomy" id="5786"/>
    <lineage>
        <taxon>Eukaryota</taxon>
        <taxon>Amoebozoa</taxon>
        <taxon>Evosea</taxon>
        <taxon>Eumycetozoa</taxon>
        <taxon>Dictyostelia</taxon>
        <taxon>Dictyosteliales</taxon>
        <taxon>Dictyosteliaceae</taxon>
        <taxon>Dictyostelium</taxon>
    </lineage>
</organism>
<dbReference type="AlphaFoldDB" id="F0ZE77"/>
<dbReference type="InterPro" id="IPR011989">
    <property type="entry name" value="ARM-like"/>
</dbReference>
<dbReference type="Gene3D" id="1.25.10.10">
    <property type="entry name" value="Leucine-rich Repeat Variant"/>
    <property type="match status" value="2"/>
</dbReference>
<feature type="domain" description="Importin N-terminal" evidence="2">
    <location>
        <begin position="57"/>
        <end position="120"/>
    </location>
</feature>
<evidence type="ECO:0000313" key="3">
    <source>
        <dbReference type="EMBL" id="EGC37755.1"/>
    </source>
</evidence>
<evidence type="ECO:0000256" key="1">
    <source>
        <dbReference type="SAM" id="MobiDB-lite"/>
    </source>
</evidence>
<dbReference type="Pfam" id="PF03810">
    <property type="entry name" value="IBN_N"/>
    <property type="match status" value="1"/>
</dbReference>
<proteinExistence type="predicted"/>
<dbReference type="GeneID" id="10499186"/>
<dbReference type="RefSeq" id="XP_003285694.1">
    <property type="nucleotide sequence ID" value="XM_003285646.1"/>
</dbReference>
<dbReference type="GO" id="GO:0031267">
    <property type="term" value="F:small GTPase binding"/>
    <property type="evidence" value="ECO:0007669"/>
    <property type="project" value="InterPro"/>
</dbReference>
<dbReference type="OrthoDB" id="2016913at2759"/>
<dbReference type="PANTHER" id="PTHR12363:SF28">
    <property type="entry name" value="ARMADILLO-LIKE HELICAL DOMAIN-CONTAINING PROTEIN"/>
    <property type="match status" value="1"/>
</dbReference>
<accession>F0ZE77</accession>
<sequence length="887" mass="102012">MNNIHNKLSSDGETTANSASPASPQHHQQTTVPSIEQIDKVLQTLFTHHDSNLQNEANKWLLELQNHPNIVPLCLELIKVNQTFFSQFFGIQTLYTKIHSDWESKWSDEFRHNVKNTVFNRFLYEKESNSPVFNSKVSSCLSAVNLLNILNSDQSTEATKKGILDILYLLPIEFETVILSNSRRIAIKDNFYQNSESVIMSISKFLTLNISSQFNILLLKSVRNWIRFSNSKVILKSQLLANIFNIINNQEVIIECLSLIGDLINFHTYVSLISTNERPTQPQDPDQANFQLLIVPTIRKLMELKPIYEESIQKDNIFICRAFAELVSQIVECYAPIMLDVNILEVQQCLTFLLELCSHPNKEISEITFDAWSLHSEHGSILETGGEPFQKLYIKLLQLLLERSSFPPDIQNVKPDCELAEDMSNYRNNACDIIVSCFEMIRGDQFIEFIQNLLKNQCKSWQSYEVVFYVFRCVCSNMMEDDDPLKGKDILSFSLTLPYHSTLSTTILYLFEDYGDFISATELLTPTLNYILNLLQHTEIRLINILLNPIIVSFKSIVSMPNDNYLEKSLLLGNSLAVLDASLNFPDDAILLLKEFVSSFWGLLEEINNLAISHLDSNLLELLWSVFWKIIVGLERQFPFLDKIFVMLLSAINQFKTLGSKLYEVMGLLIDFFGKDPTYQNHFINLISTLLNRALPVLVENNSESTPTIIRVYKLLLKVLEQCPVAFNSSPNIVQIIDLSIEFLLNGENESIKSILDFLNHLFIKMNPHESFLKNYSLKTLTNAFKALVNDQSRDLTNYISLFLYNWVSKYSSTSEHQRVLLDCFVQSTWLPADVPYFERERLSKLMLITNQTRFKSLITDIASVCNRQMTYDVFISYELGTAQNLS</sequence>
<dbReference type="PANTHER" id="PTHR12363">
    <property type="entry name" value="TRANSPORTIN 3 AND IMPORTIN 13"/>
    <property type="match status" value="1"/>
</dbReference>
<dbReference type="InParanoid" id="F0ZE77"/>
<reference evidence="4" key="1">
    <citation type="journal article" date="2011" name="Genome Biol.">
        <title>Comparative genomics of the social amoebae Dictyostelium discoideum and Dictyostelium purpureum.</title>
        <authorList>
            <consortium name="US DOE Joint Genome Institute (JGI-PGF)"/>
            <person name="Sucgang R."/>
            <person name="Kuo A."/>
            <person name="Tian X."/>
            <person name="Salerno W."/>
            <person name="Parikh A."/>
            <person name="Feasley C.L."/>
            <person name="Dalin E."/>
            <person name="Tu H."/>
            <person name="Huang E."/>
            <person name="Barry K."/>
            <person name="Lindquist E."/>
            <person name="Shapiro H."/>
            <person name="Bruce D."/>
            <person name="Schmutz J."/>
            <person name="Salamov A."/>
            <person name="Fey P."/>
            <person name="Gaudet P."/>
            <person name="Anjard C."/>
            <person name="Babu M.M."/>
            <person name="Basu S."/>
            <person name="Bushmanova Y."/>
            <person name="van der Wel H."/>
            <person name="Katoh-Kurasawa M."/>
            <person name="Dinh C."/>
            <person name="Coutinho P.M."/>
            <person name="Saito T."/>
            <person name="Elias M."/>
            <person name="Schaap P."/>
            <person name="Kay R.R."/>
            <person name="Henrissat B."/>
            <person name="Eichinger L."/>
            <person name="Rivero F."/>
            <person name="Putnam N.H."/>
            <person name="West C.M."/>
            <person name="Loomis W.F."/>
            <person name="Chisholm R.L."/>
            <person name="Shaulsky G."/>
            <person name="Strassmann J.E."/>
            <person name="Queller D.C."/>
            <person name="Kuspa A."/>
            <person name="Grigoriev I.V."/>
        </authorList>
    </citation>
    <scope>NUCLEOTIDE SEQUENCE [LARGE SCALE GENOMIC DNA]</scope>
    <source>
        <strain evidence="4">QSDP1</strain>
    </source>
</reference>
<dbReference type="SUPFAM" id="SSF48371">
    <property type="entry name" value="ARM repeat"/>
    <property type="match status" value="1"/>
</dbReference>
<dbReference type="KEGG" id="dpp:DICPUDRAFT_149595"/>
<dbReference type="EMBL" id="GL870991">
    <property type="protein sequence ID" value="EGC37755.1"/>
    <property type="molecule type" value="Genomic_DNA"/>
</dbReference>
<feature type="region of interest" description="Disordered" evidence="1">
    <location>
        <begin position="1"/>
        <end position="32"/>
    </location>
</feature>
<gene>
    <name evidence="3" type="ORF">DICPUDRAFT_149595</name>
</gene>
<dbReference type="GO" id="GO:0005737">
    <property type="term" value="C:cytoplasm"/>
    <property type="evidence" value="ECO:0000318"/>
    <property type="project" value="GO_Central"/>
</dbReference>